<dbReference type="InterPro" id="IPR024529">
    <property type="entry name" value="ECF_trnsprt_substrate-spec"/>
</dbReference>
<organism evidence="2 3">
    <name type="scientific">Suicoccus acidiformans</name>
    <dbReference type="NCBI Taxonomy" id="2036206"/>
    <lineage>
        <taxon>Bacteria</taxon>
        <taxon>Bacillati</taxon>
        <taxon>Bacillota</taxon>
        <taxon>Bacilli</taxon>
        <taxon>Lactobacillales</taxon>
        <taxon>Aerococcaceae</taxon>
        <taxon>Suicoccus</taxon>
    </lineage>
</organism>
<dbReference type="AlphaFoldDB" id="A0A347WL60"/>
<feature type="transmembrane region" description="Helical" evidence="1">
    <location>
        <begin position="93"/>
        <end position="114"/>
    </location>
</feature>
<protein>
    <submittedName>
        <fullName evidence="2">ECF transporter S component</fullName>
    </submittedName>
</protein>
<dbReference type="Proteomes" id="UP000263232">
    <property type="component" value="Chromosome"/>
</dbReference>
<accession>A0A347WL60</accession>
<keyword evidence="3" id="KW-1185">Reference proteome</keyword>
<dbReference type="OrthoDB" id="9813540at2"/>
<evidence type="ECO:0000313" key="2">
    <source>
        <dbReference type="EMBL" id="AXY25817.1"/>
    </source>
</evidence>
<feature type="transmembrane region" description="Helical" evidence="1">
    <location>
        <begin position="121"/>
        <end position="146"/>
    </location>
</feature>
<gene>
    <name evidence="2" type="ORF">CL176_07300</name>
</gene>
<proteinExistence type="predicted"/>
<keyword evidence="1" id="KW-0812">Transmembrane</keyword>
<sequence>MNLKDYSNKRTQRLVYEALFIALVILQTVVPFLGYIRIGPLSITLLPITVVLAAVWLGIRSGTLMGLAFGLSSLIRAWLVGNPVERLAATNPLISVIPRVLMGLCVGLLASLLIKRGLKTRWIGIICGFMGAFLNTVFFLSAMALVHGNDVISFFGGASSDTLWTVLAAIVVGNGIPEAIASALLTPLILIPLSKLHDLHFLDA</sequence>
<keyword evidence="1" id="KW-0472">Membrane</keyword>
<feature type="transmembrane region" description="Helical" evidence="1">
    <location>
        <begin position="64"/>
        <end position="81"/>
    </location>
</feature>
<evidence type="ECO:0000313" key="3">
    <source>
        <dbReference type="Proteomes" id="UP000263232"/>
    </source>
</evidence>
<feature type="transmembrane region" description="Helical" evidence="1">
    <location>
        <begin position="166"/>
        <end position="191"/>
    </location>
</feature>
<dbReference type="Gene3D" id="1.10.1760.20">
    <property type="match status" value="1"/>
</dbReference>
<feature type="transmembrane region" description="Helical" evidence="1">
    <location>
        <begin position="14"/>
        <end position="32"/>
    </location>
</feature>
<dbReference type="Pfam" id="PF12822">
    <property type="entry name" value="ECF_trnsprt"/>
    <property type="match status" value="1"/>
</dbReference>
<feature type="transmembrane region" description="Helical" evidence="1">
    <location>
        <begin position="38"/>
        <end position="57"/>
    </location>
</feature>
<keyword evidence="1" id="KW-1133">Transmembrane helix</keyword>
<name>A0A347WL60_9LACT</name>
<dbReference type="EMBL" id="CP023434">
    <property type="protein sequence ID" value="AXY25817.1"/>
    <property type="molecule type" value="Genomic_DNA"/>
</dbReference>
<reference evidence="2 3" key="1">
    <citation type="submission" date="2017-09" db="EMBL/GenBank/DDBJ databases">
        <title>Complete genome sequence of Oxytococcus suis strain ZY16052.</title>
        <authorList>
            <person name="Li F."/>
        </authorList>
    </citation>
    <scope>NUCLEOTIDE SEQUENCE [LARGE SCALE GENOMIC DNA]</scope>
    <source>
        <strain evidence="2 3">ZY16052</strain>
    </source>
</reference>
<dbReference type="GO" id="GO:0022857">
    <property type="term" value="F:transmembrane transporter activity"/>
    <property type="evidence" value="ECO:0007669"/>
    <property type="project" value="InterPro"/>
</dbReference>
<evidence type="ECO:0000256" key="1">
    <source>
        <dbReference type="SAM" id="Phobius"/>
    </source>
</evidence>
<dbReference type="KEGG" id="abae:CL176_07300"/>